<dbReference type="Proteomes" id="UP000245942">
    <property type="component" value="Unassembled WGS sequence"/>
</dbReference>
<feature type="compositionally biased region" description="Low complexity" evidence="2">
    <location>
        <begin position="609"/>
        <end position="630"/>
    </location>
</feature>
<feature type="compositionally biased region" description="Acidic residues" evidence="2">
    <location>
        <begin position="41"/>
        <end position="54"/>
    </location>
</feature>
<evidence type="ECO:0000256" key="1">
    <source>
        <dbReference type="ARBA" id="ARBA00006832"/>
    </source>
</evidence>
<evidence type="ECO:0000313" key="4">
    <source>
        <dbReference type="EMBL" id="PWN19770.1"/>
    </source>
</evidence>
<feature type="compositionally biased region" description="Basic and acidic residues" evidence="2">
    <location>
        <begin position="545"/>
        <end position="555"/>
    </location>
</feature>
<evidence type="ECO:0000313" key="5">
    <source>
        <dbReference type="Proteomes" id="UP000245942"/>
    </source>
</evidence>
<evidence type="ECO:0000259" key="3">
    <source>
        <dbReference type="SMART" id="SM00993"/>
    </source>
</evidence>
<dbReference type="SMART" id="SM00993">
    <property type="entry name" value="YL1_C"/>
    <property type="match status" value="1"/>
</dbReference>
<dbReference type="GeneID" id="37016157"/>
<reference evidence="4 5" key="1">
    <citation type="journal article" date="2018" name="Mol. Biol. Evol.">
        <title>Broad Genomic Sampling Reveals a Smut Pathogenic Ancestry of the Fungal Clade Ustilaginomycotina.</title>
        <authorList>
            <person name="Kijpornyongpan T."/>
            <person name="Mondo S.J."/>
            <person name="Barry K."/>
            <person name="Sandor L."/>
            <person name="Lee J."/>
            <person name="Lipzen A."/>
            <person name="Pangilinan J."/>
            <person name="LaButti K."/>
            <person name="Hainaut M."/>
            <person name="Henrissat B."/>
            <person name="Grigoriev I.V."/>
            <person name="Spatafora J.W."/>
            <person name="Aime M.C."/>
        </authorList>
    </citation>
    <scope>NUCLEOTIDE SEQUENCE [LARGE SCALE GENOMIC DNA]</scope>
    <source>
        <strain evidence="4 5">MCA 4718</strain>
    </source>
</reference>
<dbReference type="STRING" id="1684307.A0A316U3M7"/>
<accession>A0A316U3M7</accession>
<evidence type="ECO:0000256" key="2">
    <source>
        <dbReference type="SAM" id="MobiDB-lite"/>
    </source>
</evidence>
<protein>
    <submittedName>
        <fullName evidence="4">YL1-domain-containing protein</fullName>
    </submittedName>
</protein>
<feature type="domain" description="Vps72/YL1 C-terminal" evidence="3">
    <location>
        <begin position="494"/>
        <end position="523"/>
    </location>
</feature>
<comment type="similarity">
    <text evidence="1">Belongs to the VPS72/YL1 family.</text>
</comment>
<dbReference type="InterPro" id="IPR013272">
    <property type="entry name" value="Vps72/YL1_C"/>
</dbReference>
<dbReference type="PANTHER" id="PTHR13275:SF4">
    <property type="entry name" value="VACUOLAR PROTEIN SORTING-ASSOCIATED PROTEIN 72 HOMOLOG"/>
    <property type="match status" value="1"/>
</dbReference>
<keyword evidence="5" id="KW-1185">Reference proteome</keyword>
<feature type="region of interest" description="Disordered" evidence="2">
    <location>
        <begin position="730"/>
        <end position="752"/>
    </location>
</feature>
<feature type="compositionally biased region" description="Acidic residues" evidence="2">
    <location>
        <begin position="62"/>
        <end position="79"/>
    </location>
</feature>
<dbReference type="EMBL" id="KZ819330">
    <property type="protein sequence ID" value="PWN19770.1"/>
    <property type="molecule type" value="Genomic_DNA"/>
</dbReference>
<dbReference type="OrthoDB" id="78296at2759"/>
<name>A0A316U3M7_9BASI</name>
<feature type="compositionally biased region" description="Polar residues" evidence="2">
    <location>
        <begin position="384"/>
        <end position="397"/>
    </location>
</feature>
<dbReference type="RefSeq" id="XP_025346930.1">
    <property type="nucleotide sequence ID" value="XM_025494423.1"/>
</dbReference>
<feature type="region of interest" description="Disordered" evidence="2">
    <location>
        <begin position="545"/>
        <end position="706"/>
    </location>
</feature>
<dbReference type="PANTHER" id="PTHR13275">
    <property type="entry name" value="YL-1 PROTEIN TRANSCRIPTION FACTOR-LIKE 1"/>
    <property type="match status" value="1"/>
</dbReference>
<proteinExistence type="inferred from homology"/>
<feature type="compositionally biased region" description="Acidic residues" evidence="2">
    <location>
        <begin position="89"/>
        <end position="100"/>
    </location>
</feature>
<dbReference type="Pfam" id="PF08265">
    <property type="entry name" value="YL1_C"/>
    <property type="match status" value="1"/>
</dbReference>
<dbReference type="InterPro" id="IPR046757">
    <property type="entry name" value="YL1_N"/>
</dbReference>
<organism evidence="4 5">
    <name type="scientific">Pseudomicrostroma glucosiphilum</name>
    <dbReference type="NCBI Taxonomy" id="1684307"/>
    <lineage>
        <taxon>Eukaryota</taxon>
        <taxon>Fungi</taxon>
        <taxon>Dikarya</taxon>
        <taxon>Basidiomycota</taxon>
        <taxon>Ustilaginomycotina</taxon>
        <taxon>Exobasidiomycetes</taxon>
        <taxon>Microstromatales</taxon>
        <taxon>Microstromatales incertae sedis</taxon>
        <taxon>Pseudomicrostroma</taxon>
    </lineage>
</organism>
<feature type="region of interest" description="Disordered" evidence="2">
    <location>
        <begin position="376"/>
        <end position="397"/>
    </location>
</feature>
<feature type="compositionally biased region" description="Low complexity" evidence="2">
    <location>
        <begin position="648"/>
        <end position="706"/>
    </location>
</feature>
<feature type="compositionally biased region" description="Basic and acidic residues" evidence="2">
    <location>
        <begin position="195"/>
        <end position="204"/>
    </location>
</feature>
<dbReference type="GO" id="GO:0005634">
    <property type="term" value="C:nucleus"/>
    <property type="evidence" value="ECO:0007669"/>
    <property type="project" value="TreeGrafter"/>
</dbReference>
<sequence>MADSPPGEGAVSLVAGRSKRSTAGNRMRALLDQQHNLSTTDEADEIFREEDNDVEFAAPQREEEDVFDSDFGDSSDEEGQDGRKKGGDDESEGERELEAEEERKRKAARKQASRMAPSVVRRPAKAKPPPSALHSGSRDEDVQAEAGPSRPTRTSRRISFAPDARAGDTSVDPNSSSRRISSRRATVQAGLDSQVRIEEAEARRLQHPNVRNPPSSVKKPSLNQAELIELALEREEENRKSLKEWMEVEEERKRKELGREKRALPSSWIRWRSVRSEVPIERPIIVLEPPTQPADADEKEALVANDSVVDVVTKPEPTAEQEADMSGPVIPAADVQAQESIQIAEPQADESTQVIGEADATANDSMQVIADEIQADVSGPVLPHQTSRSTSPQTMSQRVDFTLDPVLQARKEAAAAAAAAAASQKAAEASSSNTQGADVPPTELEARSLVSLHYTTRPAPPWPEQWASLLGSHTNWATTHVVPARNRPSKPRASLCAITGKMARYKDAKTGIPFADVKAARVLRALGEEQWEWCEVDIDVKRAESGSKTKADQTKVGDAGTTGDAEDGAVKKVKKSAKKITDGSAGGDGQGKTGFWILAQPRPSGGGAQTTATQATGEASSTTAPAPASALQGKASLKRKVSAMASPGTSRAASAKKTAAGRASQHASPATPISASSAPSPAPSAAQAAPTLSSRTPTAAPAAPAVEEVPPHLAALGIAPGDEQAVLARALALPSGTTRSGKARSSLPAGKK</sequence>
<feature type="region of interest" description="Disordered" evidence="2">
    <location>
        <begin position="1"/>
        <end position="222"/>
    </location>
</feature>
<dbReference type="AlphaFoldDB" id="A0A316U3M7"/>
<gene>
    <name evidence="4" type="ORF">BCV69DRAFT_300077</name>
</gene>
<dbReference type="Pfam" id="PF05764">
    <property type="entry name" value="YL1"/>
    <property type="match status" value="1"/>
</dbReference>